<dbReference type="PROSITE" id="PS00028">
    <property type="entry name" value="ZINC_FINGER_C2H2_1"/>
    <property type="match status" value="1"/>
</dbReference>
<gene>
    <name evidence="2" type="ORF">EDB92DRAFT_2104758</name>
</gene>
<protein>
    <recommendedName>
        <fullName evidence="1">C2H2-type domain-containing protein</fullName>
    </recommendedName>
</protein>
<evidence type="ECO:0000313" key="3">
    <source>
        <dbReference type="Proteomes" id="UP001201163"/>
    </source>
</evidence>
<sequence>MNSNCPVPSYFLQHTPGENHFANSFQCSASHQPVERWTSTGGFIQPKPNFPPPSSTIRGTVIPLGTAMVTRNRNRWQCPICLELFPRRQERDRHELKHVPYFIHCPLPHCAWRGNRTNLFKKHWRQEDHCSYHEYYGRTPGQSQIETFDPWLILNQIIQGAISLREGEDQAIFLVQMKACELHKLSMLMDPWGRNKRHLIGEARTRCDSESISIPPHTL</sequence>
<feature type="domain" description="C2H2-type" evidence="1">
    <location>
        <begin position="78"/>
        <end position="98"/>
    </location>
</feature>
<comment type="caution">
    <text evidence="2">The sequence shown here is derived from an EMBL/GenBank/DDBJ whole genome shotgun (WGS) entry which is preliminary data.</text>
</comment>
<reference evidence="2" key="1">
    <citation type="submission" date="2022-01" db="EMBL/GenBank/DDBJ databases">
        <title>Comparative genomics reveals a dynamic genome evolution in the ectomycorrhizal milk-cap (Lactarius) mushrooms.</title>
        <authorList>
            <consortium name="DOE Joint Genome Institute"/>
            <person name="Lebreton A."/>
            <person name="Tang N."/>
            <person name="Kuo A."/>
            <person name="LaButti K."/>
            <person name="Drula E."/>
            <person name="Barry K."/>
            <person name="Clum A."/>
            <person name="Lipzen A."/>
            <person name="Mousain D."/>
            <person name="Ng V."/>
            <person name="Wang R."/>
            <person name="Wang X."/>
            <person name="Dai Y."/>
            <person name="Henrissat B."/>
            <person name="Grigoriev I.V."/>
            <person name="Guerin-Laguette A."/>
            <person name="Yu F."/>
            <person name="Martin F.M."/>
        </authorList>
    </citation>
    <scope>NUCLEOTIDE SEQUENCE</scope>
    <source>
        <strain evidence="2">QP</strain>
    </source>
</reference>
<dbReference type="SMART" id="SM00355">
    <property type="entry name" value="ZnF_C2H2"/>
    <property type="match status" value="2"/>
</dbReference>
<dbReference type="EMBL" id="JAKELL010000044">
    <property type="protein sequence ID" value="KAH8988042.1"/>
    <property type="molecule type" value="Genomic_DNA"/>
</dbReference>
<proteinExistence type="predicted"/>
<accession>A0AAD4QBV0</accession>
<evidence type="ECO:0000313" key="2">
    <source>
        <dbReference type="EMBL" id="KAH8988042.1"/>
    </source>
</evidence>
<dbReference type="Proteomes" id="UP001201163">
    <property type="component" value="Unassembled WGS sequence"/>
</dbReference>
<evidence type="ECO:0000259" key="1">
    <source>
        <dbReference type="PROSITE" id="PS00028"/>
    </source>
</evidence>
<dbReference type="InterPro" id="IPR013087">
    <property type="entry name" value="Znf_C2H2_type"/>
</dbReference>
<name>A0AAD4QBV0_9AGAM</name>
<keyword evidence="3" id="KW-1185">Reference proteome</keyword>
<organism evidence="2 3">
    <name type="scientific">Lactarius akahatsu</name>
    <dbReference type="NCBI Taxonomy" id="416441"/>
    <lineage>
        <taxon>Eukaryota</taxon>
        <taxon>Fungi</taxon>
        <taxon>Dikarya</taxon>
        <taxon>Basidiomycota</taxon>
        <taxon>Agaricomycotina</taxon>
        <taxon>Agaricomycetes</taxon>
        <taxon>Russulales</taxon>
        <taxon>Russulaceae</taxon>
        <taxon>Lactarius</taxon>
    </lineage>
</organism>
<dbReference type="AlphaFoldDB" id="A0AAD4QBV0"/>